<name>A0A699WX15_TANCI</name>
<feature type="region of interest" description="Disordered" evidence="1">
    <location>
        <begin position="46"/>
        <end position="69"/>
    </location>
</feature>
<feature type="compositionally biased region" description="Low complexity" evidence="1">
    <location>
        <begin position="46"/>
        <end position="63"/>
    </location>
</feature>
<feature type="non-terminal residue" evidence="2">
    <location>
        <position position="1"/>
    </location>
</feature>
<organism evidence="2">
    <name type="scientific">Tanacetum cinerariifolium</name>
    <name type="common">Dalmatian daisy</name>
    <name type="synonym">Chrysanthemum cinerariifolium</name>
    <dbReference type="NCBI Taxonomy" id="118510"/>
    <lineage>
        <taxon>Eukaryota</taxon>
        <taxon>Viridiplantae</taxon>
        <taxon>Streptophyta</taxon>
        <taxon>Embryophyta</taxon>
        <taxon>Tracheophyta</taxon>
        <taxon>Spermatophyta</taxon>
        <taxon>Magnoliopsida</taxon>
        <taxon>eudicotyledons</taxon>
        <taxon>Gunneridae</taxon>
        <taxon>Pentapetalae</taxon>
        <taxon>asterids</taxon>
        <taxon>campanulids</taxon>
        <taxon>Asterales</taxon>
        <taxon>Asteraceae</taxon>
        <taxon>Asteroideae</taxon>
        <taxon>Anthemideae</taxon>
        <taxon>Anthemidinae</taxon>
        <taxon>Tanacetum</taxon>
    </lineage>
</organism>
<feature type="region of interest" description="Disordered" evidence="1">
    <location>
        <begin position="1"/>
        <end position="24"/>
    </location>
</feature>
<evidence type="ECO:0000313" key="2">
    <source>
        <dbReference type="EMBL" id="GFD51343.1"/>
    </source>
</evidence>
<reference evidence="2" key="1">
    <citation type="journal article" date="2019" name="Sci. Rep.">
        <title>Draft genome of Tanacetum cinerariifolium, the natural source of mosquito coil.</title>
        <authorList>
            <person name="Yamashiro T."/>
            <person name="Shiraishi A."/>
            <person name="Satake H."/>
            <person name="Nakayama K."/>
        </authorList>
    </citation>
    <scope>NUCLEOTIDE SEQUENCE</scope>
</reference>
<evidence type="ECO:0000256" key="1">
    <source>
        <dbReference type="SAM" id="MobiDB-lite"/>
    </source>
</evidence>
<gene>
    <name evidence="2" type="ORF">Tci_923312</name>
</gene>
<sequence>PKYLRLMAEHSRCQPGKPSPQGDGQRIMCCGEAFFQSAKSAAERFSSCPASSARVPASSSSTTRPERRP</sequence>
<dbReference type="AlphaFoldDB" id="A0A699WX15"/>
<dbReference type="EMBL" id="BKCJ011768959">
    <property type="protein sequence ID" value="GFD51343.1"/>
    <property type="molecule type" value="Genomic_DNA"/>
</dbReference>
<accession>A0A699WX15</accession>
<proteinExistence type="predicted"/>
<comment type="caution">
    <text evidence="2">The sequence shown here is derived from an EMBL/GenBank/DDBJ whole genome shotgun (WGS) entry which is preliminary data.</text>
</comment>
<protein>
    <submittedName>
        <fullName evidence="2">Uncharacterized protein</fullName>
    </submittedName>
</protein>